<reference evidence="1 2" key="1">
    <citation type="journal article" date="2022" name="DNA Res.">
        <title>Chromosomal-level genome assembly of the orchid tree Bauhinia variegata (Leguminosae; Cercidoideae) supports the allotetraploid origin hypothesis of Bauhinia.</title>
        <authorList>
            <person name="Zhong Y."/>
            <person name="Chen Y."/>
            <person name="Zheng D."/>
            <person name="Pang J."/>
            <person name="Liu Y."/>
            <person name="Luo S."/>
            <person name="Meng S."/>
            <person name="Qian L."/>
            <person name="Wei D."/>
            <person name="Dai S."/>
            <person name="Zhou R."/>
        </authorList>
    </citation>
    <scope>NUCLEOTIDE SEQUENCE [LARGE SCALE GENOMIC DNA]</scope>
    <source>
        <strain evidence="1">BV-YZ2020</strain>
    </source>
</reference>
<name>A0ACB9QDG6_BAUVA</name>
<keyword evidence="2" id="KW-1185">Reference proteome</keyword>
<organism evidence="1 2">
    <name type="scientific">Bauhinia variegata</name>
    <name type="common">Purple orchid tree</name>
    <name type="synonym">Phanera variegata</name>
    <dbReference type="NCBI Taxonomy" id="167791"/>
    <lineage>
        <taxon>Eukaryota</taxon>
        <taxon>Viridiplantae</taxon>
        <taxon>Streptophyta</taxon>
        <taxon>Embryophyta</taxon>
        <taxon>Tracheophyta</taxon>
        <taxon>Spermatophyta</taxon>
        <taxon>Magnoliopsida</taxon>
        <taxon>eudicotyledons</taxon>
        <taxon>Gunneridae</taxon>
        <taxon>Pentapetalae</taxon>
        <taxon>rosids</taxon>
        <taxon>fabids</taxon>
        <taxon>Fabales</taxon>
        <taxon>Fabaceae</taxon>
        <taxon>Cercidoideae</taxon>
        <taxon>Cercideae</taxon>
        <taxon>Bauhiniinae</taxon>
        <taxon>Bauhinia</taxon>
    </lineage>
</organism>
<proteinExistence type="predicted"/>
<protein>
    <submittedName>
        <fullName evidence="1">Uncharacterized protein</fullName>
    </submittedName>
</protein>
<accession>A0ACB9QDG6</accession>
<evidence type="ECO:0000313" key="1">
    <source>
        <dbReference type="EMBL" id="KAI4356765.1"/>
    </source>
</evidence>
<comment type="caution">
    <text evidence="1">The sequence shown here is derived from an EMBL/GenBank/DDBJ whole genome shotgun (WGS) entry which is preliminary data.</text>
</comment>
<dbReference type="EMBL" id="CM039426">
    <property type="protein sequence ID" value="KAI4356765.1"/>
    <property type="molecule type" value="Genomic_DNA"/>
</dbReference>
<gene>
    <name evidence="1" type="ORF">L6164_000759</name>
</gene>
<evidence type="ECO:0000313" key="2">
    <source>
        <dbReference type="Proteomes" id="UP000828941"/>
    </source>
</evidence>
<dbReference type="Proteomes" id="UP000828941">
    <property type="component" value="Chromosome 1"/>
</dbReference>
<sequence length="705" mass="80762">MAGDVVKDRQAIATEIVKLCAGLPVLIVTIAKALKNKEVHAWKDALKSLQRFDKEGMHQKVYSAVELSYTSLESEEIKSLFLLIAVQGRPNFSKNDLLIFSVGLGIFKDVETLEDARNRLHTLTGELKDKSLLIEDDKTEVVIHDLVREAIASVATQDQRIFTSELFSELKKWPERNHLRKCKQILFNWCYMPSLPEKLECPELQLLVLDNAGSYQQMPDSFFEETRNLKVLDIGGMDCTPKPPTSLGFLKNLIVLYLFDCKCEDIAMVGELINLQILGFYRSILRELPREIGNLHQLSLLALDDCNNLEVIPCNVISNLTSLEELRVGSFVNWEVEVEGKTNVSLNEVGELKPHLTYIDLYVPDANVWPVDLFFESLVSFKIFIGDVWSWYGNVYNSFYESKTLKLKLKRSIQSERGIKMILKNVDDLSLDELNGVKDVLHIQNNREIESIAASSGSPLFAFPNLEILSLRNLSNLEHICHGSLTQESFCKLRVIRVLECHRLKCLFTSSMSKAFSSLAKIEVSECSLLEMLVLSGGGEFSELYSLTMQRLLTLISFSSSETEQIDEGDNPSSFLQALFNEKVSFPQIGDIDNLRYWLNNTMEPTSYRHSSVSVQVKLNRLMKEATHLLCCRLHFSMRRYHSQIGDIDNLRYWLDNTMEPTIYLHSSASVQLKLNRLMKEATHLLCYRLHFSMRRYRSPNWRHS</sequence>